<dbReference type="EMBL" id="CM064440">
    <property type="protein sequence ID" value="KAK3424454.1"/>
    <property type="molecule type" value="Genomic_DNA"/>
</dbReference>
<name>A0ACC3KEL3_EUCGR</name>
<comment type="caution">
    <text evidence="1">The sequence shown here is derived from an EMBL/GenBank/DDBJ whole genome shotgun (WGS) entry which is preliminary data.</text>
</comment>
<accession>A0ACC3KEL3</accession>
<sequence length="136" mass="15496">MLGHALITIPSISFKKLFADRPGPSEPEKEEDLFIDIVYPDQADFMHWLVVMEGPEGDPTRDEIIDTYIKTVAQVVKSEEKARSKIYTVDTGPYYFAFGVNVSPNRAYKLADLPRVRWVVADAYLPLRKGYGAWKL</sequence>
<evidence type="ECO:0000313" key="2">
    <source>
        <dbReference type="Proteomes" id="UP000030711"/>
    </source>
</evidence>
<keyword evidence="2" id="KW-1185">Reference proteome</keyword>
<reference evidence="1 2" key="1">
    <citation type="journal article" date="2014" name="Nature">
        <title>The genome of Eucalyptus grandis.</title>
        <authorList>
            <person name="Myburg A.A."/>
            <person name="Grattapaglia D."/>
            <person name="Tuskan G.A."/>
            <person name="Hellsten U."/>
            <person name="Hayes R.D."/>
            <person name="Grimwood J."/>
            <person name="Jenkins J."/>
            <person name="Lindquist E."/>
            <person name="Tice H."/>
            <person name="Bauer D."/>
            <person name="Goodstein D.M."/>
            <person name="Dubchak I."/>
            <person name="Poliakov A."/>
            <person name="Mizrachi E."/>
            <person name="Kullan A.R."/>
            <person name="Hussey S.G."/>
            <person name="Pinard D."/>
            <person name="van der Merwe K."/>
            <person name="Singh P."/>
            <person name="van Jaarsveld I."/>
            <person name="Silva-Junior O.B."/>
            <person name="Togawa R.C."/>
            <person name="Pappas M.R."/>
            <person name="Faria D.A."/>
            <person name="Sansaloni C.P."/>
            <person name="Petroli C.D."/>
            <person name="Yang X."/>
            <person name="Ranjan P."/>
            <person name="Tschaplinski T.J."/>
            <person name="Ye C.Y."/>
            <person name="Li T."/>
            <person name="Sterck L."/>
            <person name="Vanneste K."/>
            <person name="Murat F."/>
            <person name="Soler M."/>
            <person name="Clemente H.S."/>
            <person name="Saidi N."/>
            <person name="Cassan-Wang H."/>
            <person name="Dunand C."/>
            <person name="Hefer C.A."/>
            <person name="Bornberg-Bauer E."/>
            <person name="Kersting A.R."/>
            <person name="Vining K."/>
            <person name="Amarasinghe V."/>
            <person name="Ranik M."/>
            <person name="Naithani S."/>
            <person name="Elser J."/>
            <person name="Boyd A.E."/>
            <person name="Liston A."/>
            <person name="Spatafora J.W."/>
            <person name="Dharmwardhana P."/>
            <person name="Raja R."/>
            <person name="Sullivan C."/>
            <person name="Romanel E."/>
            <person name="Alves-Ferreira M."/>
            <person name="Kulheim C."/>
            <person name="Foley W."/>
            <person name="Carocha V."/>
            <person name="Paiva J."/>
            <person name="Kudrna D."/>
            <person name="Brommonschenkel S.H."/>
            <person name="Pasquali G."/>
            <person name="Byrne M."/>
            <person name="Rigault P."/>
            <person name="Tibbits J."/>
            <person name="Spokevicius A."/>
            <person name="Jones R.C."/>
            <person name="Steane D.A."/>
            <person name="Vaillancourt R.E."/>
            <person name="Potts B.M."/>
            <person name="Joubert F."/>
            <person name="Barry K."/>
            <person name="Pappas G.J."/>
            <person name="Strauss S.H."/>
            <person name="Jaiswal P."/>
            <person name="Grima-Pettenati J."/>
            <person name="Salse J."/>
            <person name="Van de Peer Y."/>
            <person name="Rokhsar D.S."/>
            <person name="Schmutz J."/>
        </authorList>
    </citation>
    <scope>NUCLEOTIDE SEQUENCE [LARGE SCALE GENOMIC DNA]</scope>
    <source>
        <strain evidence="2">cv. BRASUZ1</strain>
        <tissue evidence="1">Leaf extractions</tissue>
    </source>
</reference>
<proteinExistence type="predicted"/>
<evidence type="ECO:0000313" key="1">
    <source>
        <dbReference type="EMBL" id="KAK3424454.1"/>
    </source>
</evidence>
<protein>
    <submittedName>
        <fullName evidence="1">Uncharacterized protein</fullName>
    </submittedName>
</protein>
<gene>
    <name evidence="1" type="ORF">EUGRSUZ_F01212</name>
</gene>
<dbReference type="Proteomes" id="UP000030711">
    <property type="component" value="Chromosome 6"/>
</dbReference>
<organism evidence="1 2">
    <name type="scientific">Eucalyptus grandis</name>
    <name type="common">Flooded gum</name>
    <dbReference type="NCBI Taxonomy" id="71139"/>
    <lineage>
        <taxon>Eukaryota</taxon>
        <taxon>Viridiplantae</taxon>
        <taxon>Streptophyta</taxon>
        <taxon>Embryophyta</taxon>
        <taxon>Tracheophyta</taxon>
        <taxon>Spermatophyta</taxon>
        <taxon>Magnoliopsida</taxon>
        <taxon>eudicotyledons</taxon>
        <taxon>Gunneridae</taxon>
        <taxon>Pentapetalae</taxon>
        <taxon>rosids</taxon>
        <taxon>malvids</taxon>
        <taxon>Myrtales</taxon>
        <taxon>Myrtaceae</taxon>
        <taxon>Myrtoideae</taxon>
        <taxon>Eucalypteae</taxon>
        <taxon>Eucalyptus</taxon>
    </lineage>
</organism>